<dbReference type="AlphaFoldDB" id="A0A1H4V0R7"/>
<evidence type="ECO:0000313" key="3">
    <source>
        <dbReference type="Proteomes" id="UP000183407"/>
    </source>
</evidence>
<organism evidence="2 3">
    <name type="scientific">Rhodococcus jostii</name>
    <dbReference type="NCBI Taxonomy" id="132919"/>
    <lineage>
        <taxon>Bacteria</taxon>
        <taxon>Bacillati</taxon>
        <taxon>Actinomycetota</taxon>
        <taxon>Actinomycetes</taxon>
        <taxon>Mycobacteriales</taxon>
        <taxon>Nocardiaceae</taxon>
        <taxon>Rhodococcus</taxon>
    </lineage>
</organism>
<accession>A0A1H4V0R7</accession>
<reference evidence="3" key="1">
    <citation type="submission" date="2016-10" db="EMBL/GenBank/DDBJ databases">
        <authorList>
            <person name="Varghese N."/>
        </authorList>
    </citation>
    <scope>NUCLEOTIDE SEQUENCE [LARGE SCALE GENOMIC DNA]</scope>
    <source>
        <strain evidence="3">DSM 44719</strain>
    </source>
</reference>
<dbReference type="Proteomes" id="UP000183407">
    <property type="component" value="Unassembled WGS sequence"/>
</dbReference>
<feature type="region of interest" description="Disordered" evidence="1">
    <location>
        <begin position="93"/>
        <end position="136"/>
    </location>
</feature>
<dbReference type="RefSeq" id="WP_073365925.1">
    <property type="nucleotide sequence ID" value="NZ_FNTL01000004.1"/>
</dbReference>
<sequence>MNDDHAQLLAELRALAESALDRLEPILQRAAAPHAQAEAADAPPGAGQWSGCTWCPVCALAALIRGEQHDLVTLVAGQASVLIAVLRQILDEHRVHDTPGPDGPESPESGPDGGGGTPPEPDGGSAFEPISVTIKH</sequence>
<evidence type="ECO:0000313" key="2">
    <source>
        <dbReference type="EMBL" id="SEC74617.1"/>
    </source>
</evidence>
<dbReference type="OrthoDB" id="4558606at2"/>
<evidence type="ECO:0000256" key="1">
    <source>
        <dbReference type="SAM" id="MobiDB-lite"/>
    </source>
</evidence>
<protein>
    <submittedName>
        <fullName evidence="2">Uncharacterized protein</fullName>
    </submittedName>
</protein>
<dbReference type="EMBL" id="FNTL01000004">
    <property type="protein sequence ID" value="SEC74617.1"/>
    <property type="molecule type" value="Genomic_DNA"/>
</dbReference>
<proteinExistence type="predicted"/>
<gene>
    <name evidence="2" type="ORF">SAMN04490220_2464</name>
</gene>
<name>A0A1H4V0R7_RHOJO</name>